<protein>
    <recommendedName>
        <fullName evidence="3">FecR protein domain-containing protein</fullName>
    </recommendedName>
</protein>
<organism evidence="4 5">
    <name type="scientific">Candidatus Roizmanbacteria bacterium RIFCSPLOWO2_01_FULL_44_13</name>
    <dbReference type="NCBI Taxonomy" id="1802069"/>
    <lineage>
        <taxon>Bacteria</taxon>
        <taxon>Candidatus Roizmaniibacteriota</taxon>
    </lineage>
</organism>
<dbReference type="Gene3D" id="2.60.120.1440">
    <property type="match status" value="1"/>
</dbReference>
<comment type="caution">
    <text evidence="4">The sequence shown here is derived from an EMBL/GenBank/DDBJ whole genome shotgun (WGS) entry which is preliminary data.</text>
</comment>
<gene>
    <name evidence="4" type="ORF">A2970_00085</name>
</gene>
<feature type="domain" description="FecR protein" evidence="3">
    <location>
        <begin position="222"/>
        <end position="316"/>
    </location>
</feature>
<feature type="transmembrane region" description="Helical" evidence="2">
    <location>
        <begin position="21"/>
        <end position="39"/>
    </location>
</feature>
<feature type="compositionally biased region" description="Basic and acidic residues" evidence="1">
    <location>
        <begin position="146"/>
        <end position="156"/>
    </location>
</feature>
<name>A0A1F7JBS8_9BACT</name>
<dbReference type="Pfam" id="PF04773">
    <property type="entry name" value="FecR"/>
    <property type="match status" value="1"/>
</dbReference>
<evidence type="ECO:0000313" key="5">
    <source>
        <dbReference type="Proteomes" id="UP000178857"/>
    </source>
</evidence>
<accession>A0A1F7JBS8</accession>
<reference evidence="4 5" key="1">
    <citation type="journal article" date="2016" name="Nat. Commun.">
        <title>Thousands of microbial genomes shed light on interconnected biogeochemical processes in an aquifer system.</title>
        <authorList>
            <person name="Anantharaman K."/>
            <person name="Brown C.T."/>
            <person name="Hug L.A."/>
            <person name="Sharon I."/>
            <person name="Castelle C.J."/>
            <person name="Probst A.J."/>
            <person name="Thomas B.C."/>
            <person name="Singh A."/>
            <person name="Wilkins M.J."/>
            <person name="Karaoz U."/>
            <person name="Brodie E.L."/>
            <person name="Williams K.H."/>
            <person name="Hubbard S.S."/>
            <person name="Banfield J.F."/>
        </authorList>
    </citation>
    <scope>NUCLEOTIDE SEQUENCE [LARGE SCALE GENOMIC DNA]</scope>
</reference>
<feature type="region of interest" description="Disordered" evidence="1">
    <location>
        <begin position="110"/>
        <end position="166"/>
    </location>
</feature>
<keyword evidence="2" id="KW-1133">Transmembrane helix</keyword>
<dbReference type="InterPro" id="IPR006860">
    <property type="entry name" value="FecR"/>
</dbReference>
<dbReference type="AlphaFoldDB" id="A0A1F7JBS8"/>
<keyword evidence="2" id="KW-0812">Transmembrane</keyword>
<dbReference type="Proteomes" id="UP000178857">
    <property type="component" value="Unassembled WGS sequence"/>
</dbReference>
<feature type="transmembrane region" description="Helical" evidence="2">
    <location>
        <begin position="374"/>
        <end position="392"/>
    </location>
</feature>
<feature type="compositionally biased region" description="Low complexity" evidence="1">
    <location>
        <begin position="118"/>
        <end position="131"/>
    </location>
</feature>
<dbReference type="STRING" id="1802069.A2970_00085"/>
<evidence type="ECO:0000259" key="3">
    <source>
        <dbReference type="Pfam" id="PF04773"/>
    </source>
</evidence>
<sequence length="596" mass="65318">MVHFGLYRRRATNLHMKPLIYTLRFFIFGAILYSLFYFLPGAAAQSACGEDAFRTCMEGKTSEVNACGQRCPQKEKPCLPGDPPGATCYGYDESCLNACSSAAEQECRTKTTCPSPETSQPKAPTTSASSPTPIPTSPSPAQTVHTVDDSEFKGETKALVNTKPQKKTKTDLLELKGNDLGAIISISGETEVMLPDETIIKLSEGVKNGTISLPYVLPEKAQIFTGDETIVRIGIGGGVTITVDALSEYTLDKFAVDRSRAQPNVSTRMRLKTGKVEVDIAKGQFTSDMKIATPVNTGTVTGTHFAVAYDRKTGISIFEIYDGTIKVTNNKTGKTIALSSSYDKPIKRVEIGKDNKFIYKTAIAGNEWSARQTLRIFVAIGLIFAVIFGLYGRRLTKNGLSFMISLVKTNFNVGIIVILAIGLLVGYLIYPYINPSDKQTTQPQNSKTTTQSGWTTFSDKQYGISFDYPPSWSVSQVSQVFENGDLIAIQVLGDTQKENTEFYDGGRFIVMTPVPTDLDLDSWINSKYTANDQISDVTINGVVFKKVYTCGFGCFTFYYTVISGKIYGVNTFAEGVKKSEHTKTIDQMLKTLVLPK</sequence>
<proteinExistence type="predicted"/>
<keyword evidence="2" id="KW-0472">Membrane</keyword>
<evidence type="ECO:0000256" key="1">
    <source>
        <dbReference type="SAM" id="MobiDB-lite"/>
    </source>
</evidence>
<feature type="transmembrane region" description="Helical" evidence="2">
    <location>
        <begin position="413"/>
        <end position="433"/>
    </location>
</feature>
<dbReference type="EMBL" id="MGAT01000007">
    <property type="protein sequence ID" value="OGK53050.1"/>
    <property type="molecule type" value="Genomic_DNA"/>
</dbReference>
<evidence type="ECO:0000256" key="2">
    <source>
        <dbReference type="SAM" id="Phobius"/>
    </source>
</evidence>
<evidence type="ECO:0000313" key="4">
    <source>
        <dbReference type="EMBL" id="OGK53050.1"/>
    </source>
</evidence>